<reference evidence="2" key="5">
    <citation type="journal article" date="2021" name="G3 (Bethesda)">
        <title>Aegilops tauschii genome assembly Aet v5.0 features greater sequence contiguity and improved annotation.</title>
        <authorList>
            <person name="Wang L."/>
            <person name="Zhu T."/>
            <person name="Rodriguez J.C."/>
            <person name="Deal K.R."/>
            <person name="Dubcovsky J."/>
            <person name="McGuire P.E."/>
            <person name="Lux T."/>
            <person name="Spannagl M."/>
            <person name="Mayer K.F.X."/>
            <person name="Baldrich P."/>
            <person name="Meyers B.C."/>
            <person name="Huo N."/>
            <person name="Gu Y.Q."/>
            <person name="Zhou H."/>
            <person name="Devos K.M."/>
            <person name="Bennetzen J.L."/>
            <person name="Unver T."/>
            <person name="Budak H."/>
            <person name="Gulick P.J."/>
            <person name="Galiba G."/>
            <person name="Kalapos B."/>
            <person name="Nelson D.R."/>
            <person name="Li P."/>
            <person name="You F.M."/>
            <person name="Luo M.C."/>
            <person name="Dvorak J."/>
        </authorList>
    </citation>
    <scope>NUCLEOTIDE SEQUENCE [LARGE SCALE GENOMIC DNA]</scope>
    <source>
        <strain evidence="2">cv. AL8/78</strain>
    </source>
</reference>
<reference evidence="2" key="4">
    <citation type="submission" date="2019-03" db="UniProtKB">
        <authorList>
            <consortium name="EnsemblPlants"/>
        </authorList>
    </citation>
    <scope>IDENTIFICATION</scope>
</reference>
<proteinExistence type="predicted"/>
<reference evidence="2" key="3">
    <citation type="journal article" date="2017" name="Nature">
        <title>Genome sequence of the progenitor of the wheat D genome Aegilops tauschii.</title>
        <authorList>
            <person name="Luo M.C."/>
            <person name="Gu Y.Q."/>
            <person name="Puiu D."/>
            <person name="Wang H."/>
            <person name="Twardziok S.O."/>
            <person name="Deal K.R."/>
            <person name="Huo N."/>
            <person name="Zhu T."/>
            <person name="Wang L."/>
            <person name="Wang Y."/>
            <person name="McGuire P.E."/>
            <person name="Liu S."/>
            <person name="Long H."/>
            <person name="Ramasamy R.K."/>
            <person name="Rodriguez J.C."/>
            <person name="Van S.L."/>
            <person name="Yuan L."/>
            <person name="Wang Z."/>
            <person name="Xia Z."/>
            <person name="Xiao L."/>
            <person name="Anderson O.D."/>
            <person name="Ouyang S."/>
            <person name="Liang Y."/>
            <person name="Zimin A.V."/>
            <person name="Pertea G."/>
            <person name="Qi P."/>
            <person name="Bennetzen J.L."/>
            <person name="Dai X."/>
            <person name="Dawson M.W."/>
            <person name="Muller H.G."/>
            <person name="Kugler K."/>
            <person name="Rivarola-Duarte L."/>
            <person name="Spannagl M."/>
            <person name="Mayer K.F.X."/>
            <person name="Lu F.H."/>
            <person name="Bevan M.W."/>
            <person name="Leroy P."/>
            <person name="Li P."/>
            <person name="You F.M."/>
            <person name="Sun Q."/>
            <person name="Liu Z."/>
            <person name="Lyons E."/>
            <person name="Wicker T."/>
            <person name="Salzberg S.L."/>
            <person name="Devos K.M."/>
            <person name="Dvorak J."/>
        </authorList>
    </citation>
    <scope>NUCLEOTIDE SEQUENCE [LARGE SCALE GENOMIC DNA]</scope>
    <source>
        <strain evidence="2">cv. AL8/78</strain>
    </source>
</reference>
<reference evidence="3" key="2">
    <citation type="journal article" date="2017" name="Nat. Plants">
        <title>The Aegilops tauschii genome reveals multiple impacts of transposons.</title>
        <authorList>
            <person name="Zhao G."/>
            <person name="Zou C."/>
            <person name="Li K."/>
            <person name="Wang K."/>
            <person name="Li T."/>
            <person name="Gao L."/>
            <person name="Zhang X."/>
            <person name="Wang H."/>
            <person name="Yang Z."/>
            <person name="Liu X."/>
            <person name="Jiang W."/>
            <person name="Mao L."/>
            <person name="Kong X."/>
            <person name="Jiao Y."/>
            <person name="Jia J."/>
        </authorList>
    </citation>
    <scope>NUCLEOTIDE SEQUENCE [LARGE SCALE GENOMIC DNA]</scope>
    <source>
        <strain evidence="3">cv. AL8/78</strain>
    </source>
</reference>
<dbReference type="PANTHER" id="PTHR10775">
    <property type="entry name" value="OS08G0208400 PROTEIN"/>
    <property type="match status" value="1"/>
</dbReference>
<organism evidence="2 3">
    <name type="scientific">Aegilops tauschii subsp. strangulata</name>
    <name type="common">Goatgrass</name>
    <dbReference type="NCBI Taxonomy" id="200361"/>
    <lineage>
        <taxon>Eukaryota</taxon>
        <taxon>Viridiplantae</taxon>
        <taxon>Streptophyta</taxon>
        <taxon>Embryophyta</taxon>
        <taxon>Tracheophyta</taxon>
        <taxon>Spermatophyta</taxon>
        <taxon>Magnoliopsida</taxon>
        <taxon>Liliopsida</taxon>
        <taxon>Poales</taxon>
        <taxon>Poaceae</taxon>
        <taxon>BOP clade</taxon>
        <taxon>Pooideae</taxon>
        <taxon>Triticodae</taxon>
        <taxon>Triticeae</taxon>
        <taxon>Triticinae</taxon>
        <taxon>Aegilops</taxon>
    </lineage>
</organism>
<dbReference type="PANTHER" id="PTHR10775:SF183">
    <property type="entry name" value="TRANSPOSON, EN_SPM-LIKE, TRANSPOSASE-ASSOCIATED DOMAIN PROTEIN-RELATED"/>
    <property type="match status" value="1"/>
</dbReference>
<accession>A0A453DMQ7</accession>
<evidence type="ECO:0000259" key="1">
    <source>
        <dbReference type="Pfam" id="PF13963"/>
    </source>
</evidence>
<sequence>STSMDDREWMYTGHPSQAGRTTEWVTKTNEFVEAAFARGQRKSWCPCLKCGNGREQAKKTMCRHLQKHGFKRGYTRWTPHGEPERSREEVVRRRTNNNGTGIVDIVADFNDAREEGSEEELEESARAFLEMLNSSQQPLHDHTNQCQLDAIAQAMSIKTQFNMSRDSFNSMVTSWGRSLLEGHKLAKSWYEAKKILRALKMPYEQIHACPNRCVLFAKEYADDKYCAKCKASRYVERDLSDGTKKQSKVPANVLRCFPILPRIQRLYLNEDTAK</sequence>
<evidence type="ECO:0000313" key="3">
    <source>
        <dbReference type="Proteomes" id="UP000015105"/>
    </source>
</evidence>
<dbReference type="InterPro" id="IPR029480">
    <property type="entry name" value="Transpos_assoc"/>
</dbReference>
<dbReference type="EnsemblPlants" id="AET2Gv21312200.1">
    <property type="protein sequence ID" value="AET2Gv21312200.1"/>
    <property type="gene ID" value="AET2Gv21312200"/>
</dbReference>
<dbReference type="Proteomes" id="UP000015105">
    <property type="component" value="Chromosome 2D"/>
</dbReference>
<dbReference type="STRING" id="200361.A0A453DMQ7"/>
<dbReference type="AlphaFoldDB" id="A0A453DMQ7"/>
<dbReference type="Gramene" id="AET2Gv21312200.1">
    <property type="protein sequence ID" value="AET2Gv21312200.1"/>
    <property type="gene ID" value="AET2Gv21312200"/>
</dbReference>
<dbReference type="Pfam" id="PF13963">
    <property type="entry name" value="Transpos_assoc"/>
    <property type="match status" value="1"/>
</dbReference>
<feature type="domain" description="Transposase-associated" evidence="1">
    <location>
        <begin position="7"/>
        <end position="82"/>
    </location>
</feature>
<name>A0A453DMQ7_AEGTS</name>
<evidence type="ECO:0000313" key="2">
    <source>
        <dbReference type="EnsemblPlants" id="AET2Gv21312200.1"/>
    </source>
</evidence>
<reference evidence="3" key="1">
    <citation type="journal article" date="2014" name="Science">
        <title>Ancient hybridizations among the ancestral genomes of bread wheat.</title>
        <authorList>
            <consortium name="International Wheat Genome Sequencing Consortium,"/>
            <person name="Marcussen T."/>
            <person name="Sandve S.R."/>
            <person name="Heier L."/>
            <person name="Spannagl M."/>
            <person name="Pfeifer M."/>
            <person name="Jakobsen K.S."/>
            <person name="Wulff B.B."/>
            <person name="Steuernagel B."/>
            <person name="Mayer K.F."/>
            <person name="Olsen O.A."/>
        </authorList>
    </citation>
    <scope>NUCLEOTIDE SEQUENCE [LARGE SCALE GENOMIC DNA]</scope>
    <source>
        <strain evidence="3">cv. AL8/78</strain>
    </source>
</reference>
<protein>
    <recommendedName>
        <fullName evidence="1">Transposase-associated domain-containing protein</fullName>
    </recommendedName>
</protein>
<keyword evidence="3" id="KW-1185">Reference proteome</keyword>